<evidence type="ECO:0000313" key="2">
    <source>
        <dbReference type="EMBL" id="GFT00155.1"/>
    </source>
</evidence>
<keyword evidence="3" id="KW-1185">Reference proteome</keyword>
<evidence type="ECO:0000313" key="3">
    <source>
        <dbReference type="Proteomes" id="UP000887013"/>
    </source>
</evidence>
<name>A0A8X6N819_NEPPI</name>
<organism evidence="2 3">
    <name type="scientific">Nephila pilipes</name>
    <name type="common">Giant wood spider</name>
    <name type="synonym">Nephila maculata</name>
    <dbReference type="NCBI Taxonomy" id="299642"/>
    <lineage>
        <taxon>Eukaryota</taxon>
        <taxon>Metazoa</taxon>
        <taxon>Ecdysozoa</taxon>
        <taxon>Arthropoda</taxon>
        <taxon>Chelicerata</taxon>
        <taxon>Arachnida</taxon>
        <taxon>Araneae</taxon>
        <taxon>Araneomorphae</taxon>
        <taxon>Entelegynae</taxon>
        <taxon>Araneoidea</taxon>
        <taxon>Nephilidae</taxon>
        <taxon>Nephila</taxon>
    </lineage>
</organism>
<dbReference type="EMBL" id="BMAW01006734">
    <property type="protein sequence ID" value="GFT00155.1"/>
    <property type="molecule type" value="Genomic_DNA"/>
</dbReference>
<protein>
    <submittedName>
        <fullName evidence="2">Uncharacterized protein</fullName>
    </submittedName>
</protein>
<proteinExistence type="predicted"/>
<gene>
    <name evidence="2" type="ORF">NPIL_392192</name>
</gene>
<dbReference type="Proteomes" id="UP000887013">
    <property type="component" value="Unassembled WGS sequence"/>
</dbReference>
<evidence type="ECO:0000256" key="1">
    <source>
        <dbReference type="SAM" id="MobiDB-lite"/>
    </source>
</evidence>
<accession>A0A8X6N819</accession>
<dbReference type="AlphaFoldDB" id="A0A8X6N819"/>
<comment type="caution">
    <text evidence="2">The sequence shown here is derived from an EMBL/GenBank/DDBJ whole genome shotgun (WGS) entry which is preliminary data.</text>
</comment>
<reference evidence="2" key="1">
    <citation type="submission" date="2020-08" db="EMBL/GenBank/DDBJ databases">
        <title>Multicomponent nature underlies the extraordinary mechanical properties of spider dragline silk.</title>
        <authorList>
            <person name="Kono N."/>
            <person name="Nakamura H."/>
            <person name="Mori M."/>
            <person name="Yoshida Y."/>
            <person name="Ohtoshi R."/>
            <person name="Malay A.D."/>
            <person name="Moran D.A.P."/>
            <person name="Tomita M."/>
            <person name="Numata K."/>
            <person name="Arakawa K."/>
        </authorList>
    </citation>
    <scope>NUCLEOTIDE SEQUENCE</scope>
</reference>
<sequence length="147" mass="17107">MMSEILVRMMFKNEGEYNWRLRGGGDRFNLEHALLEIRILREYNQSFLVPQNNGSQKIKFRSSYSRSGSNTTSNCKSNRGLTGIRERAKQIKNGRAEEAAERHVAFSEHARMRARRSRSSARDLFRSQQNESDMLSVAERCQRETSD</sequence>
<feature type="region of interest" description="Disordered" evidence="1">
    <location>
        <begin position="62"/>
        <end position="147"/>
    </location>
</feature>
<feature type="compositionally biased region" description="Low complexity" evidence="1">
    <location>
        <begin position="62"/>
        <end position="74"/>
    </location>
</feature>
<feature type="compositionally biased region" description="Basic and acidic residues" evidence="1">
    <location>
        <begin position="84"/>
        <end position="111"/>
    </location>
</feature>